<protein>
    <submittedName>
        <fullName evidence="2">Uncharacterized protein</fullName>
    </submittedName>
</protein>
<accession>A0A917WDH7</accession>
<gene>
    <name evidence="2" type="ORF">GCM10011594_13640</name>
</gene>
<feature type="compositionally biased region" description="Polar residues" evidence="1">
    <location>
        <begin position="66"/>
        <end position="85"/>
    </location>
</feature>
<comment type="caution">
    <text evidence="2">The sequence shown here is derived from an EMBL/GenBank/DDBJ whole genome shotgun (WGS) entry which is preliminary data.</text>
</comment>
<feature type="region of interest" description="Disordered" evidence="1">
    <location>
        <begin position="58"/>
        <end position="104"/>
    </location>
</feature>
<reference evidence="2" key="2">
    <citation type="submission" date="2020-09" db="EMBL/GenBank/DDBJ databases">
        <authorList>
            <person name="Sun Q."/>
            <person name="Zhou Y."/>
        </authorList>
    </citation>
    <scope>NUCLEOTIDE SEQUENCE</scope>
    <source>
        <strain evidence="2">CGMCC 4.7308</strain>
    </source>
</reference>
<keyword evidence="3" id="KW-1185">Reference proteome</keyword>
<reference evidence="2" key="1">
    <citation type="journal article" date="2014" name="Int. J. Syst. Evol. Microbiol.">
        <title>Complete genome sequence of Corynebacterium casei LMG S-19264T (=DSM 44701T), isolated from a smear-ripened cheese.</title>
        <authorList>
            <consortium name="US DOE Joint Genome Institute (JGI-PGF)"/>
            <person name="Walter F."/>
            <person name="Albersmeier A."/>
            <person name="Kalinowski J."/>
            <person name="Ruckert C."/>
        </authorList>
    </citation>
    <scope>NUCLEOTIDE SEQUENCE</scope>
    <source>
        <strain evidence="2">CGMCC 4.7308</strain>
    </source>
</reference>
<evidence type="ECO:0000313" key="2">
    <source>
        <dbReference type="EMBL" id="GGL95235.1"/>
    </source>
</evidence>
<proteinExistence type="predicted"/>
<name>A0A917WDH7_9ACTN</name>
<dbReference type="RefSeq" id="WP_188940710.1">
    <property type="nucleotide sequence ID" value="NZ_BMNA01000002.1"/>
</dbReference>
<dbReference type="EMBL" id="BMNA01000002">
    <property type="protein sequence ID" value="GGL95235.1"/>
    <property type="molecule type" value="Genomic_DNA"/>
</dbReference>
<dbReference type="Proteomes" id="UP000655208">
    <property type="component" value="Unassembled WGS sequence"/>
</dbReference>
<sequence length="104" mass="10539">MPVSSTHALTNLSSGHAFDLPVPVGEDVAAAAKAFLVEQGLPEDVQSGFYVSVYPVGLEETPDTDAGSSQLVANPPSNLDSSPTGSPYDPELSADSGAPISPKA</sequence>
<dbReference type="AlphaFoldDB" id="A0A917WDH7"/>
<organism evidence="2 3">
    <name type="scientific">Nakamurella endophytica</name>
    <dbReference type="NCBI Taxonomy" id="1748367"/>
    <lineage>
        <taxon>Bacteria</taxon>
        <taxon>Bacillati</taxon>
        <taxon>Actinomycetota</taxon>
        <taxon>Actinomycetes</taxon>
        <taxon>Nakamurellales</taxon>
        <taxon>Nakamurellaceae</taxon>
        <taxon>Nakamurella</taxon>
    </lineage>
</organism>
<evidence type="ECO:0000256" key="1">
    <source>
        <dbReference type="SAM" id="MobiDB-lite"/>
    </source>
</evidence>
<evidence type="ECO:0000313" key="3">
    <source>
        <dbReference type="Proteomes" id="UP000655208"/>
    </source>
</evidence>